<gene>
    <name evidence="2" type="ORF">CD32_17605</name>
</gene>
<feature type="region of interest" description="Disordered" evidence="1">
    <location>
        <begin position="37"/>
        <end position="59"/>
    </location>
</feature>
<sequence>MENLDKEKQRMNNTLSIKNSGNSENFLDIFAKSKSDVETSVKAEADQEQEQDIDFEVEG</sequence>
<feature type="compositionally biased region" description="Acidic residues" evidence="1">
    <location>
        <begin position="46"/>
        <end position="59"/>
    </location>
</feature>
<evidence type="ECO:0000313" key="3">
    <source>
        <dbReference type="Proteomes" id="UP000030437"/>
    </source>
</evidence>
<feature type="compositionally biased region" description="Polar residues" evidence="1">
    <location>
        <begin position="11"/>
        <end position="21"/>
    </location>
</feature>
<proteinExistence type="predicted"/>
<accession>A0A0A3ID18</accession>
<feature type="compositionally biased region" description="Basic and acidic residues" evidence="1">
    <location>
        <begin position="1"/>
        <end position="10"/>
    </location>
</feature>
<name>A0A0A3ID18_9BACI</name>
<dbReference type="RefSeq" id="WP_036157057.1">
    <property type="nucleotide sequence ID" value="NZ_AVCX01000002.1"/>
</dbReference>
<feature type="region of interest" description="Disordered" evidence="1">
    <location>
        <begin position="1"/>
        <end position="21"/>
    </location>
</feature>
<organism evidence="2 3">
    <name type="scientific">Lysinibacillus odysseyi 34hs-1 = NBRC 100172</name>
    <dbReference type="NCBI Taxonomy" id="1220589"/>
    <lineage>
        <taxon>Bacteria</taxon>
        <taxon>Bacillati</taxon>
        <taxon>Bacillota</taxon>
        <taxon>Bacilli</taxon>
        <taxon>Bacillales</taxon>
        <taxon>Bacillaceae</taxon>
        <taxon>Lysinibacillus</taxon>
    </lineage>
</organism>
<dbReference type="EMBL" id="JPVP01000059">
    <property type="protein sequence ID" value="KGR82671.1"/>
    <property type="molecule type" value="Genomic_DNA"/>
</dbReference>
<dbReference type="Proteomes" id="UP000030437">
    <property type="component" value="Unassembled WGS sequence"/>
</dbReference>
<evidence type="ECO:0000313" key="2">
    <source>
        <dbReference type="EMBL" id="KGR82671.1"/>
    </source>
</evidence>
<evidence type="ECO:0000256" key="1">
    <source>
        <dbReference type="SAM" id="MobiDB-lite"/>
    </source>
</evidence>
<protein>
    <submittedName>
        <fullName evidence="2">Uncharacterized protein</fullName>
    </submittedName>
</protein>
<dbReference type="AlphaFoldDB" id="A0A0A3ID18"/>
<comment type="caution">
    <text evidence="2">The sequence shown here is derived from an EMBL/GenBank/DDBJ whole genome shotgun (WGS) entry which is preliminary data.</text>
</comment>
<keyword evidence="3" id="KW-1185">Reference proteome</keyword>
<reference evidence="2 3" key="1">
    <citation type="submission" date="2014-02" db="EMBL/GenBank/DDBJ databases">
        <title>Draft genome sequence of Lysinibacillus odysseyi NBRC 100172.</title>
        <authorList>
            <person name="Zhang F."/>
            <person name="Wang G."/>
            <person name="Zhang L."/>
        </authorList>
    </citation>
    <scope>NUCLEOTIDE SEQUENCE [LARGE SCALE GENOMIC DNA]</scope>
    <source>
        <strain evidence="2 3">NBRC 100172</strain>
    </source>
</reference>